<reference evidence="2 3" key="1">
    <citation type="submission" date="2019-02" db="EMBL/GenBank/DDBJ databases">
        <title>Genome sequencing of the rare red list fungi Hericium alpestre (H. flagellum).</title>
        <authorList>
            <person name="Buettner E."/>
            <person name="Kellner H."/>
        </authorList>
    </citation>
    <scope>NUCLEOTIDE SEQUENCE [LARGE SCALE GENOMIC DNA]</scope>
    <source>
        <strain evidence="2 3">DSM 108284</strain>
    </source>
</reference>
<dbReference type="Gene3D" id="2.60.200.20">
    <property type="match status" value="1"/>
</dbReference>
<feature type="domain" description="FHA" evidence="1">
    <location>
        <begin position="36"/>
        <end position="92"/>
    </location>
</feature>
<evidence type="ECO:0000259" key="1">
    <source>
        <dbReference type="PROSITE" id="PS50006"/>
    </source>
</evidence>
<name>A0A4Y9ZIN2_9AGAM</name>
<dbReference type="AlphaFoldDB" id="A0A4Y9ZIN2"/>
<dbReference type="OrthoDB" id="687730at2759"/>
<dbReference type="EMBL" id="SFCI01003015">
    <property type="protein sequence ID" value="TFY73309.1"/>
    <property type="molecule type" value="Genomic_DNA"/>
</dbReference>
<dbReference type="PANTHER" id="PTHR15715:SF37">
    <property type="entry name" value="LD47843P"/>
    <property type="match status" value="1"/>
</dbReference>
<dbReference type="Pfam" id="PF00498">
    <property type="entry name" value="FHA"/>
    <property type="match status" value="1"/>
</dbReference>
<organism evidence="2 3">
    <name type="scientific">Hericium alpestre</name>
    <dbReference type="NCBI Taxonomy" id="135208"/>
    <lineage>
        <taxon>Eukaryota</taxon>
        <taxon>Fungi</taxon>
        <taxon>Dikarya</taxon>
        <taxon>Basidiomycota</taxon>
        <taxon>Agaricomycotina</taxon>
        <taxon>Agaricomycetes</taxon>
        <taxon>Russulales</taxon>
        <taxon>Hericiaceae</taxon>
        <taxon>Hericium</taxon>
    </lineage>
</organism>
<dbReference type="Proteomes" id="UP000298061">
    <property type="component" value="Unassembled WGS sequence"/>
</dbReference>
<dbReference type="InterPro" id="IPR051176">
    <property type="entry name" value="Cent_Immune-Sig_Mod"/>
</dbReference>
<gene>
    <name evidence="2" type="ORF">EWM64_g10703</name>
</gene>
<dbReference type="InterPro" id="IPR008984">
    <property type="entry name" value="SMAD_FHA_dom_sf"/>
</dbReference>
<dbReference type="PROSITE" id="PS50006">
    <property type="entry name" value="FHA_DOMAIN"/>
    <property type="match status" value="1"/>
</dbReference>
<sequence length="162" mass="17982">MPAPFAIQQPLPALYLYPLNDSFIPKHIHLPPNQRVKIGRQTNAKTAPGERNGFFDSKVLSRQHAEVWEESGKIFIKDVKSSNGTFINGERLSPESAESDPFELKTDDIVEFGIDIVGEDNKSIIHHKVAARVVCVITEQDAQAAARVEQHQHQNPPALASP</sequence>
<feature type="non-terminal residue" evidence="2">
    <location>
        <position position="162"/>
    </location>
</feature>
<evidence type="ECO:0000313" key="3">
    <source>
        <dbReference type="Proteomes" id="UP000298061"/>
    </source>
</evidence>
<keyword evidence="3" id="KW-1185">Reference proteome</keyword>
<dbReference type="GO" id="GO:0005737">
    <property type="term" value="C:cytoplasm"/>
    <property type="evidence" value="ECO:0007669"/>
    <property type="project" value="TreeGrafter"/>
</dbReference>
<protein>
    <recommendedName>
        <fullName evidence="1">FHA domain-containing protein</fullName>
    </recommendedName>
</protein>
<dbReference type="InterPro" id="IPR000253">
    <property type="entry name" value="FHA_dom"/>
</dbReference>
<comment type="caution">
    <text evidence="2">The sequence shown here is derived from an EMBL/GenBank/DDBJ whole genome shotgun (WGS) entry which is preliminary data.</text>
</comment>
<dbReference type="STRING" id="135208.A0A4Y9ZIN2"/>
<evidence type="ECO:0000313" key="2">
    <source>
        <dbReference type="EMBL" id="TFY73309.1"/>
    </source>
</evidence>
<proteinExistence type="predicted"/>
<dbReference type="PANTHER" id="PTHR15715">
    <property type="entry name" value="CENTROSOMAL PROTEIN OF 170 KDA"/>
    <property type="match status" value="1"/>
</dbReference>
<dbReference type="SMART" id="SM00240">
    <property type="entry name" value="FHA"/>
    <property type="match status" value="1"/>
</dbReference>
<accession>A0A4Y9ZIN2</accession>
<dbReference type="SUPFAM" id="SSF49879">
    <property type="entry name" value="SMAD/FHA domain"/>
    <property type="match status" value="1"/>
</dbReference>